<feature type="region of interest" description="Disordered" evidence="1">
    <location>
        <begin position="184"/>
        <end position="237"/>
    </location>
</feature>
<evidence type="ECO:0000256" key="1">
    <source>
        <dbReference type="SAM" id="MobiDB-lite"/>
    </source>
</evidence>
<dbReference type="AlphaFoldDB" id="A0A6H5H4W4"/>
<feature type="compositionally biased region" description="Low complexity" evidence="1">
    <location>
        <begin position="194"/>
        <end position="211"/>
    </location>
</feature>
<dbReference type="OrthoDB" id="333551at2759"/>
<dbReference type="EMBL" id="CADCXU010023750">
    <property type="protein sequence ID" value="CAB0011137.1"/>
    <property type="molecule type" value="Genomic_DNA"/>
</dbReference>
<protein>
    <submittedName>
        <fullName evidence="2">Uncharacterized protein</fullName>
    </submittedName>
</protein>
<keyword evidence="3" id="KW-1185">Reference proteome</keyword>
<organism evidence="2 3">
    <name type="scientific">Nesidiocoris tenuis</name>
    <dbReference type="NCBI Taxonomy" id="355587"/>
    <lineage>
        <taxon>Eukaryota</taxon>
        <taxon>Metazoa</taxon>
        <taxon>Ecdysozoa</taxon>
        <taxon>Arthropoda</taxon>
        <taxon>Hexapoda</taxon>
        <taxon>Insecta</taxon>
        <taxon>Pterygota</taxon>
        <taxon>Neoptera</taxon>
        <taxon>Paraneoptera</taxon>
        <taxon>Hemiptera</taxon>
        <taxon>Heteroptera</taxon>
        <taxon>Panheteroptera</taxon>
        <taxon>Cimicomorpha</taxon>
        <taxon>Miridae</taxon>
        <taxon>Dicyphina</taxon>
        <taxon>Nesidiocoris</taxon>
    </lineage>
</organism>
<proteinExistence type="predicted"/>
<sequence length="278" mass="31195">MTQEEWVEKKREERIDEFAPTYQQTAQAPIADLSSKKKKKKKKKKVQVQQNIQTNPSTSYPDFETDFPAEENPMFSRTKNFLKKRKAQDEAGSSAYSPGHWSSSDEEVPPEPRKPKGAEVPPPMDFDYFTAAKNRPKSSSSSTIQQTADAIEAGLQLLRQQYCVLSTHHSTQHRKTQFRLNIGREPTLPPCRRAALPEPEPGGAEPGNPSPSINDIKPPGPAWRKSGPAARHGSASRRRYDFENLRPARMFVRVISCSAILLVRIACSRPQSSAVFPP</sequence>
<name>A0A6H5H4W4_9HEMI</name>
<gene>
    <name evidence="2" type="ORF">NTEN_LOCUS16130</name>
</gene>
<feature type="compositionally biased region" description="Polar residues" evidence="1">
    <location>
        <begin position="47"/>
        <end position="60"/>
    </location>
</feature>
<accession>A0A6H5H4W4</accession>
<dbReference type="Proteomes" id="UP000479000">
    <property type="component" value="Unassembled WGS sequence"/>
</dbReference>
<reference evidence="2 3" key="1">
    <citation type="submission" date="2020-02" db="EMBL/GenBank/DDBJ databases">
        <authorList>
            <person name="Ferguson B K."/>
        </authorList>
    </citation>
    <scope>NUCLEOTIDE SEQUENCE [LARGE SCALE GENOMIC DNA]</scope>
</reference>
<feature type="compositionally biased region" description="Basic and acidic residues" evidence="1">
    <location>
        <begin position="1"/>
        <end position="17"/>
    </location>
</feature>
<feature type="region of interest" description="Disordered" evidence="1">
    <location>
        <begin position="1"/>
        <end position="145"/>
    </location>
</feature>
<feature type="non-terminal residue" evidence="2">
    <location>
        <position position="278"/>
    </location>
</feature>
<feature type="compositionally biased region" description="Basic residues" evidence="1">
    <location>
        <begin position="36"/>
        <end position="46"/>
    </location>
</feature>
<evidence type="ECO:0000313" key="2">
    <source>
        <dbReference type="EMBL" id="CAB0011137.1"/>
    </source>
</evidence>
<evidence type="ECO:0000313" key="3">
    <source>
        <dbReference type="Proteomes" id="UP000479000"/>
    </source>
</evidence>